<name>A0A5F0YHW6_PHODP</name>
<dbReference type="AlphaFoldDB" id="A0A5F0YHW6"/>
<reference evidence="1 2" key="1">
    <citation type="submission" date="2020-09" db="EMBL/GenBank/DDBJ databases">
        <title>Complete, closed and curated genome sequences of Photobacterium damselae subsp. piscicida isolates from Australia indicate localised evolution and additional plasmid-borne pathogenicity mechanisms.</title>
        <authorList>
            <person name="Baseggio L."/>
            <person name="Silayeva O."/>
            <person name="Buller N."/>
            <person name="Landos M."/>
            <person name="Engelstaedter J."/>
            <person name="Barnes A.C."/>
        </authorList>
    </citation>
    <scope>NUCLEOTIDE SEQUENCE [LARGE SCALE GENOMIC DNA]</scope>
    <source>
        <strain evidence="1 2">AS-16-0540-1</strain>
        <plasmid evidence="1 2">unnamed2</plasmid>
    </source>
</reference>
<protein>
    <submittedName>
        <fullName evidence="1">XRE family transcriptional regulator</fullName>
    </submittedName>
</protein>
<sequence length="57" mass="6699">MDSVAIKKLIASKGWTLKEIAQRWNRSEGWMSKVINDSERPRYWDDAFNGLISKKNE</sequence>
<proteinExistence type="predicted"/>
<keyword evidence="1" id="KW-0614">Plasmid</keyword>
<organism evidence="1 2">
    <name type="scientific">Photobacterium damsela subsp. piscicida</name>
    <name type="common">Pasteurella piscicida</name>
    <dbReference type="NCBI Taxonomy" id="38294"/>
    <lineage>
        <taxon>Bacteria</taxon>
        <taxon>Pseudomonadati</taxon>
        <taxon>Pseudomonadota</taxon>
        <taxon>Gammaproteobacteria</taxon>
        <taxon>Vibrionales</taxon>
        <taxon>Vibrionaceae</taxon>
        <taxon>Photobacterium</taxon>
    </lineage>
</organism>
<accession>A0A5F0YHW6</accession>
<gene>
    <name evidence="1" type="ORF">IC627_22965</name>
</gene>
<dbReference type="EMBL" id="CP061858">
    <property type="protein sequence ID" value="QOD59114.1"/>
    <property type="molecule type" value="Genomic_DNA"/>
</dbReference>
<geneLocation type="plasmid" evidence="1 2">
    <name>unnamed2</name>
</geneLocation>
<evidence type="ECO:0000313" key="2">
    <source>
        <dbReference type="Proteomes" id="UP000516656"/>
    </source>
</evidence>
<dbReference type="Proteomes" id="UP000516656">
    <property type="component" value="Plasmid unnamed2"/>
</dbReference>
<evidence type="ECO:0000313" key="1">
    <source>
        <dbReference type="EMBL" id="QOD59114.1"/>
    </source>
</evidence>